<name>A0ABW4H1W5_9LACO</name>
<keyword evidence="1" id="KW-0812">Transmembrane</keyword>
<sequence length="101" mass="11448">MKLGFGQRWTRELKRQYNPKSVRRLLVLMLALLVVAFIFAFLGYATFAFGCLTFDFFLFADYLTNVLARHSIHIVFSILLGTLGGAVVYGIAGLFLMFLSK</sequence>
<dbReference type="EMBL" id="JBHTOM010000003">
    <property type="protein sequence ID" value="MFD1548716.1"/>
    <property type="molecule type" value="Genomic_DNA"/>
</dbReference>
<keyword evidence="1" id="KW-0472">Membrane</keyword>
<feature type="transmembrane region" description="Helical" evidence="1">
    <location>
        <begin position="47"/>
        <end position="67"/>
    </location>
</feature>
<evidence type="ECO:0000313" key="3">
    <source>
        <dbReference type="Proteomes" id="UP001597195"/>
    </source>
</evidence>
<dbReference type="RefSeq" id="WP_125700335.1">
    <property type="nucleotide sequence ID" value="NZ_JBHTOM010000003.1"/>
</dbReference>
<keyword evidence="1" id="KW-1133">Transmembrane helix</keyword>
<proteinExistence type="predicted"/>
<evidence type="ECO:0000256" key="1">
    <source>
        <dbReference type="SAM" id="Phobius"/>
    </source>
</evidence>
<accession>A0ABW4H1W5</accession>
<protein>
    <submittedName>
        <fullName evidence="2">Uncharacterized protein</fullName>
    </submittedName>
</protein>
<reference evidence="3" key="1">
    <citation type="journal article" date="2019" name="Int. J. Syst. Evol. Microbiol.">
        <title>The Global Catalogue of Microorganisms (GCM) 10K type strain sequencing project: providing services to taxonomists for standard genome sequencing and annotation.</title>
        <authorList>
            <consortium name="The Broad Institute Genomics Platform"/>
            <consortium name="The Broad Institute Genome Sequencing Center for Infectious Disease"/>
            <person name="Wu L."/>
            <person name="Ma J."/>
        </authorList>
    </citation>
    <scope>NUCLEOTIDE SEQUENCE [LARGE SCALE GENOMIC DNA]</scope>
    <source>
        <strain evidence="3">CCM 8906</strain>
    </source>
</reference>
<keyword evidence="3" id="KW-1185">Reference proteome</keyword>
<feature type="transmembrane region" description="Helical" evidence="1">
    <location>
        <begin position="74"/>
        <end position="99"/>
    </location>
</feature>
<dbReference type="Proteomes" id="UP001597195">
    <property type="component" value="Unassembled WGS sequence"/>
</dbReference>
<comment type="caution">
    <text evidence="2">The sequence shown here is derived from an EMBL/GenBank/DDBJ whole genome shotgun (WGS) entry which is preliminary data.</text>
</comment>
<evidence type="ECO:0000313" key="2">
    <source>
        <dbReference type="EMBL" id="MFD1548716.1"/>
    </source>
</evidence>
<gene>
    <name evidence="2" type="ORF">ACFQ5T_03345</name>
</gene>
<organism evidence="2 3">
    <name type="scientific">Levilactobacillus fuyuanensis</name>
    <dbReference type="NCBI Taxonomy" id="2486022"/>
    <lineage>
        <taxon>Bacteria</taxon>
        <taxon>Bacillati</taxon>
        <taxon>Bacillota</taxon>
        <taxon>Bacilli</taxon>
        <taxon>Lactobacillales</taxon>
        <taxon>Lactobacillaceae</taxon>
        <taxon>Levilactobacillus</taxon>
    </lineage>
</organism>